<accession>A0A1F8ATX5</accession>
<protein>
    <submittedName>
        <fullName evidence="2">Uncharacterized protein</fullName>
    </submittedName>
</protein>
<evidence type="ECO:0000313" key="2">
    <source>
        <dbReference type="EMBL" id="OGM55080.1"/>
    </source>
</evidence>
<evidence type="ECO:0000313" key="3">
    <source>
        <dbReference type="Proteomes" id="UP000178603"/>
    </source>
</evidence>
<dbReference type="Proteomes" id="UP000178603">
    <property type="component" value="Unassembled WGS sequence"/>
</dbReference>
<evidence type="ECO:0000256" key="1">
    <source>
        <dbReference type="SAM" id="Phobius"/>
    </source>
</evidence>
<dbReference type="EMBL" id="MGGW01000005">
    <property type="protein sequence ID" value="OGM55080.1"/>
    <property type="molecule type" value="Genomic_DNA"/>
</dbReference>
<proteinExistence type="predicted"/>
<sequence length="78" mass="8726">MRSFREIDRFYIILAAAVVIVGGLVVYGVRGIFETLNTANRIDEEVIGDADPRLNVGKLNEAHDAVFKRQLVPLDLKN</sequence>
<gene>
    <name evidence="2" type="ORF">A3E44_04130</name>
</gene>
<comment type="caution">
    <text evidence="2">The sequence shown here is derived from an EMBL/GenBank/DDBJ whole genome shotgun (WGS) entry which is preliminary data.</text>
</comment>
<name>A0A1F8ATX5_9BACT</name>
<keyword evidence="1" id="KW-0472">Membrane</keyword>
<reference evidence="2 3" key="1">
    <citation type="journal article" date="2016" name="Nat. Commun.">
        <title>Thousands of microbial genomes shed light on interconnected biogeochemical processes in an aquifer system.</title>
        <authorList>
            <person name="Anantharaman K."/>
            <person name="Brown C.T."/>
            <person name="Hug L.A."/>
            <person name="Sharon I."/>
            <person name="Castelle C.J."/>
            <person name="Probst A.J."/>
            <person name="Thomas B.C."/>
            <person name="Singh A."/>
            <person name="Wilkins M.J."/>
            <person name="Karaoz U."/>
            <person name="Brodie E.L."/>
            <person name="Williams K.H."/>
            <person name="Hubbard S.S."/>
            <person name="Banfield J.F."/>
        </authorList>
    </citation>
    <scope>NUCLEOTIDE SEQUENCE [LARGE SCALE GENOMIC DNA]</scope>
</reference>
<feature type="transmembrane region" description="Helical" evidence="1">
    <location>
        <begin position="12"/>
        <end position="33"/>
    </location>
</feature>
<keyword evidence="1" id="KW-1133">Transmembrane helix</keyword>
<keyword evidence="1" id="KW-0812">Transmembrane</keyword>
<organism evidence="2 3">
    <name type="scientific">Candidatus Woesebacteria bacterium RIFCSPHIGHO2_12_FULL_41_24</name>
    <dbReference type="NCBI Taxonomy" id="1802510"/>
    <lineage>
        <taxon>Bacteria</taxon>
        <taxon>Candidatus Woeseibacteriota</taxon>
    </lineage>
</organism>
<dbReference type="AlphaFoldDB" id="A0A1F8ATX5"/>